<dbReference type="PANTHER" id="PTHR47796">
    <property type="entry name" value="ZINC METALLOPROTEINASE-LIKE PROTEIN"/>
    <property type="match status" value="1"/>
</dbReference>
<reference evidence="3 4" key="1">
    <citation type="submission" date="2024-01" db="EMBL/GenBank/DDBJ databases">
        <title>A telomere-to-telomere, gap-free genome of sweet tea (Lithocarpus litseifolius).</title>
        <authorList>
            <person name="Zhou J."/>
        </authorList>
    </citation>
    <scope>NUCLEOTIDE SEQUENCE [LARGE SCALE GENOMIC DNA]</scope>
    <source>
        <strain evidence="3">Zhou-2022a</strain>
        <tissue evidence="3">Leaf</tissue>
    </source>
</reference>
<dbReference type="EMBL" id="JAZDWU010000005">
    <property type="protein sequence ID" value="KAL0001578.1"/>
    <property type="molecule type" value="Genomic_DNA"/>
</dbReference>
<organism evidence="3 4">
    <name type="scientific">Lithocarpus litseifolius</name>
    <dbReference type="NCBI Taxonomy" id="425828"/>
    <lineage>
        <taxon>Eukaryota</taxon>
        <taxon>Viridiplantae</taxon>
        <taxon>Streptophyta</taxon>
        <taxon>Embryophyta</taxon>
        <taxon>Tracheophyta</taxon>
        <taxon>Spermatophyta</taxon>
        <taxon>Magnoliopsida</taxon>
        <taxon>eudicotyledons</taxon>
        <taxon>Gunneridae</taxon>
        <taxon>Pentapetalae</taxon>
        <taxon>rosids</taxon>
        <taxon>fabids</taxon>
        <taxon>Fagales</taxon>
        <taxon>Fagaceae</taxon>
        <taxon>Lithocarpus</taxon>
    </lineage>
</organism>
<dbReference type="Gene3D" id="1.20.58.2190">
    <property type="match status" value="1"/>
</dbReference>
<feature type="compositionally biased region" description="Acidic residues" evidence="1">
    <location>
        <begin position="363"/>
        <end position="376"/>
    </location>
</feature>
<dbReference type="SUPFAM" id="SSF143503">
    <property type="entry name" value="PUG domain-like"/>
    <property type="match status" value="1"/>
</dbReference>
<dbReference type="SMART" id="SM00580">
    <property type="entry name" value="PUG"/>
    <property type="match status" value="1"/>
</dbReference>
<feature type="compositionally biased region" description="Basic and acidic residues" evidence="1">
    <location>
        <begin position="383"/>
        <end position="406"/>
    </location>
</feature>
<feature type="compositionally biased region" description="Acidic residues" evidence="1">
    <location>
        <begin position="463"/>
        <end position="473"/>
    </location>
</feature>
<dbReference type="AlphaFoldDB" id="A0AAW2CTG8"/>
<evidence type="ECO:0000313" key="4">
    <source>
        <dbReference type="Proteomes" id="UP001459277"/>
    </source>
</evidence>
<protein>
    <recommendedName>
        <fullName evidence="2">WLM domain-containing protein</fullName>
    </recommendedName>
</protein>
<dbReference type="Proteomes" id="UP001459277">
    <property type="component" value="Unassembled WGS sequence"/>
</dbReference>
<dbReference type="Pfam" id="PF09409">
    <property type="entry name" value="PUB"/>
    <property type="match status" value="1"/>
</dbReference>
<gene>
    <name evidence="3" type="ORF">SO802_015359</name>
</gene>
<comment type="caution">
    <text evidence="3">The sequence shown here is derived from an EMBL/GenBank/DDBJ whole genome shotgun (WGS) entry which is preliminary data.</text>
</comment>
<evidence type="ECO:0000256" key="1">
    <source>
        <dbReference type="SAM" id="MobiDB-lite"/>
    </source>
</evidence>
<sequence length="717" mass="80533">MDNCLLLLKIKQNMQNPESTQHISVVWRGKTFTIKMNSGATIKELGLELLKLTNVKADTMRLIVPQSSNKSSKLLSPFSDEQAFLSLQDTSIRKGKSIRMMGVSESEVDEVLQNAKADLRIAGFEEEEKRLRQRISDRPHASLKLPQGHYIFRDFRTLEIPGVELNPSASEALRIMHTLAADPGIVAIMNKHHWCVGIMTEMAPIGYVGISPKCILGFNKNYGEEISLRLRTDDLKGFRKYESIKKTLLHELAHMVHSEHDANFYGLDKQLNQEAASLDWTRSRSHTLSGVQYSETYEDSFVGDSSNSVQKLGGNTSDQLASARASSVAAAYRRLANASENSLGGSIVNEEPDPDDSGFNTREEDDSMYSIEEENLDIWSPNEAERKTANEPDPDDHSGNHNKLEPDPDDSLGDETLETEFYPEFTGSKTIFRQDFNNAGPTQLLPPPETNLMLRTSKLHEEPDPDESQEMEIVDSGTQTSKNIEEPDPDESQEMEILDSRIQSNKNIEEPDPDDTAEKQNGLEYGNIMGVDLDDFPENETIRNQACLNKAYKEPDPDESQPNGVLAEPDADDNLVHPLGISRVQTYEPDPDDQELKRIQDPVTVVCSRLQKAIEMLQVEVTPMEAAAVLQTLFKIIRNVIEHPNEMKYRRLRKANPIIERNIANYKAAMEILTLIGFNEDVVSDEIGKAEAYIVLKRNDPGLLWLAKSSLEACIAY</sequence>
<proteinExistence type="predicted"/>
<dbReference type="Gene3D" id="3.10.20.90">
    <property type="entry name" value="Phosphatidylinositol 3-kinase Catalytic Subunit, Chain A, domain 1"/>
    <property type="match status" value="1"/>
</dbReference>
<keyword evidence="4" id="KW-1185">Reference proteome</keyword>
<dbReference type="InterPro" id="IPR013536">
    <property type="entry name" value="WLM_dom"/>
</dbReference>
<dbReference type="Pfam" id="PF08325">
    <property type="entry name" value="WLM"/>
    <property type="match status" value="1"/>
</dbReference>
<evidence type="ECO:0000259" key="2">
    <source>
        <dbReference type="PROSITE" id="PS51397"/>
    </source>
</evidence>
<accession>A0AAW2CTG8</accession>
<dbReference type="PANTHER" id="PTHR47796:SF1">
    <property type="entry name" value="OS08G0500800 PROTEIN"/>
    <property type="match status" value="1"/>
</dbReference>
<dbReference type="PROSITE" id="PS51397">
    <property type="entry name" value="WLM"/>
    <property type="match status" value="1"/>
</dbReference>
<feature type="region of interest" description="Disordered" evidence="1">
    <location>
        <begin position="343"/>
        <end position="415"/>
    </location>
</feature>
<name>A0AAW2CTG8_9ROSI</name>
<feature type="domain" description="WLM" evidence="2">
    <location>
        <begin position="148"/>
        <end position="336"/>
    </location>
</feature>
<feature type="compositionally biased region" description="Acidic residues" evidence="1">
    <location>
        <begin position="486"/>
        <end position="497"/>
    </location>
</feature>
<dbReference type="InterPro" id="IPR018997">
    <property type="entry name" value="PUB_domain"/>
</dbReference>
<dbReference type="SUPFAM" id="SSF54236">
    <property type="entry name" value="Ubiquitin-like"/>
    <property type="match status" value="1"/>
</dbReference>
<evidence type="ECO:0000313" key="3">
    <source>
        <dbReference type="EMBL" id="KAL0001578.1"/>
    </source>
</evidence>
<feature type="region of interest" description="Disordered" evidence="1">
    <location>
        <begin position="552"/>
        <end position="575"/>
    </location>
</feature>
<dbReference type="InterPro" id="IPR036339">
    <property type="entry name" value="PUB-like_dom_sf"/>
</dbReference>
<feature type="region of interest" description="Disordered" evidence="1">
    <location>
        <begin position="457"/>
        <end position="520"/>
    </location>
</feature>
<dbReference type="InterPro" id="IPR029071">
    <property type="entry name" value="Ubiquitin-like_domsf"/>
</dbReference>
<dbReference type="CDD" id="cd10463">
    <property type="entry name" value="PUB_WLM"/>
    <property type="match status" value="1"/>
</dbReference>